<protein>
    <recommendedName>
        <fullName evidence="3">GIY-YIG domain-containing protein</fullName>
    </recommendedName>
</protein>
<comment type="caution">
    <text evidence="1">The sequence shown here is derived from an EMBL/GenBank/DDBJ whole genome shotgun (WGS) entry which is preliminary data.</text>
</comment>
<name>A0A0A2M335_9FLAO</name>
<evidence type="ECO:0000313" key="2">
    <source>
        <dbReference type="Proteomes" id="UP000030152"/>
    </source>
</evidence>
<organism evidence="1 2">
    <name type="scientific">Flavobacterium rivuli WB 3.3-2 = DSM 21788</name>
    <dbReference type="NCBI Taxonomy" id="1121895"/>
    <lineage>
        <taxon>Bacteria</taxon>
        <taxon>Pseudomonadati</taxon>
        <taxon>Bacteroidota</taxon>
        <taxon>Flavobacteriia</taxon>
        <taxon>Flavobacteriales</taxon>
        <taxon>Flavobacteriaceae</taxon>
        <taxon>Flavobacterium</taxon>
    </lineage>
</organism>
<accession>A0A0A2M335</accession>
<keyword evidence="2" id="KW-1185">Reference proteome</keyword>
<dbReference type="RefSeq" id="WP_020214773.1">
    <property type="nucleotide sequence ID" value="NZ_JRLX01000014.1"/>
</dbReference>
<dbReference type="Proteomes" id="UP000030152">
    <property type="component" value="Unassembled WGS sequence"/>
</dbReference>
<dbReference type="eggNOG" id="ENOG5032USZ">
    <property type="taxonomic scope" value="Bacteria"/>
</dbReference>
<dbReference type="EMBL" id="JRLX01000014">
    <property type="protein sequence ID" value="KGO86031.1"/>
    <property type="molecule type" value="Genomic_DNA"/>
</dbReference>
<sequence>MEDWTIKGLKVFGFKGFVKISDLIKDYTQIPNERGVYLVLKSEAIVSFLVRGSGGYFKHEDPNVSVEILLQKWIETSSVIYIGQAGGIRKEKWSDSTLRKRLKTYINFGQSKAVAHKGGRYIWQIANNQNLIICWKVLPDKISDPSKVESDLIKKFKALHNQYPFANLKG</sequence>
<reference evidence="1 2" key="1">
    <citation type="submission" date="2013-09" db="EMBL/GenBank/DDBJ databases">
        <authorList>
            <person name="Zeng Z."/>
            <person name="Chen C."/>
        </authorList>
    </citation>
    <scope>NUCLEOTIDE SEQUENCE [LARGE SCALE GENOMIC DNA]</scope>
    <source>
        <strain evidence="1 2">WB 3.3-2</strain>
    </source>
</reference>
<dbReference type="STRING" id="1121895.GCA_000378485_03599"/>
<proteinExistence type="predicted"/>
<gene>
    <name evidence="1" type="ORF">Q765_13295</name>
</gene>
<dbReference type="AlphaFoldDB" id="A0A0A2M335"/>
<dbReference type="OrthoDB" id="7505417at2"/>
<evidence type="ECO:0008006" key="3">
    <source>
        <dbReference type="Google" id="ProtNLM"/>
    </source>
</evidence>
<evidence type="ECO:0000313" key="1">
    <source>
        <dbReference type="EMBL" id="KGO86031.1"/>
    </source>
</evidence>